<proteinExistence type="predicted"/>
<dbReference type="AlphaFoldDB" id="A0AAW2BQ96"/>
<dbReference type="Pfam" id="PF00646">
    <property type="entry name" value="F-box"/>
    <property type="match status" value="1"/>
</dbReference>
<gene>
    <name evidence="2" type="ORF">SO802_032283</name>
</gene>
<sequence>MAMTITILSARAGSQSSNSAENTSTTAKAIKWPRPLQYTVQELGAMSDSNQSIRWGCLPDEILSHIFTFLPINSIIICTSVSKTWKSLIKNPTFITTHLHHSHNKIKNNLLLLRLSRIDKQVYTLQNEDDPDFTEYASFDSPFHAPAPHLQHPHHITYTVVGTCNGLLFLSDANEFFLWNPCVRKFLQLPSLNVTFTFDTLGLSHASFGFGFYPKSNDYKWSGFSPCCAVISIMESLDRWSMFTHSPQVNGECLVLLLPCLLYALYLIVSHRHLPMGHCIGLLSLIIPNSFGI</sequence>
<dbReference type="PROSITE" id="PS50181">
    <property type="entry name" value="FBOX"/>
    <property type="match status" value="1"/>
</dbReference>
<dbReference type="Proteomes" id="UP001459277">
    <property type="component" value="Unassembled WGS sequence"/>
</dbReference>
<protein>
    <recommendedName>
        <fullName evidence="1">F-box domain-containing protein</fullName>
    </recommendedName>
</protein>
<dbReference type="Gene3D" id="1.20.1280.50">
    <property type="match status" value="1"/>
</dbReference>
<feature type="domain" description="F-box" evidence="1">
    <location>
        <begin position="52"/>
        <end position="98"/>
    </location>
</feature>
<comment type="caution">
    <text evidence="2">The sequence shown here is derived from an EMBL/GenBank/DDBJ whole genome shotgun (WGS) entry which is preliminary data.</text>
</comment>
<organism evidence="2 3">
    <name type="scientific">Lithocarpus litseifolius</name>
    <dbReference type="NCBI Taxonomy" id="425828"/>
    <lineage>
        <taxon>Eukaryota</taxon>
        <taxon>Viridiplantae</taxon>
        <taxon>Streptophyta</taxon>
        <taxon>Embryophyta</taxon>
        <taxon>Tracheophyta</taxon>
        <taxon>Spermatophyta</taxon>
        <taxon>Magnoliopsida</taxon>
        <taxon>eudicotyledons</taxon>
        <taxon>Gunneridae</taxon>
        <taxon>Pentapetalae</taxon>
        <taxon>rosids</taxon>
        <taxon>fabids</taxon>
        <taxon>Fagales</taxon>
        <taxon>Fagaceae</taxon>
        <taxon>Lithocarpus</taxon>
    </lineage>
</organism>
<reference evidence="2 3" key="1">
    <citation type="submission" date="2024-01" db="EMBL/GenBank/DDBJ databases">
        <title>A telomere-to-telomere, gap-free genome of sweet tea (Lithocarpus litseifolius).</title>
        <authorList>
            <person name="Zhou J."/>
        </authorList>
    </citation>
    <scope>NUCLEOTIDE SEQUENCE [LARGE SCALE GENOMIC DNA]</scope>
    <source>
        <strain evidence="2">Zhou-2022a</strain>
        <tissue evidence="2">Leaf</tissue>
    </source>
</reference>
<dbReference type="SMART" id="SM00256">
    <property type="entry name" value="FBOX"/>
    <property type="match status" value="1"/>
</dbReference>
<dbReference type="InterPro" id="IPR036047">
    <property type="entry name" value="F-box-like_dom_sf"/>
</dbReference>
<evidence type="ECO:0000313" key="3">
    <source>
        <dbReference type="Proteomes" id="UP001459277"/>
    </source>
</evidence>
<evidence type="ECO:0000313" key="2">
    <source>
        <dbReference type="EMBL" id="KAK9987332.1"/>
    </source>
</evidence>
<dbReference type="PANTHER" id="PTHR31672:SF13">
    <property type="entry name" value="F-BOX PROTEIN CPR30-LIKE"/>
    <property type="match status" value="1"/>
</dbReference>
<dbReference type="SUPFAM" id="SSF81383">
    <property type="entry name" value="F-box domain"/>
    <property type="match status" value="1"/>
</dbReference>
<dbReference type="InterPro" id="IPR001810">
    <property type="entry name" value="F-box_dom"/>
</dbReference>
<keyword evidence="3" id="KW-1185">Reference proteome</keyword>
<dbReference type="EMBL" id="JAZDWU010000011">
    <property type="protein sequence ID" value="KAK9987332.1"/>
    <property type="molecule type" value="Genomic_DNA"/>
</dbReference>
<name>A0AAW2BQ96_9ROSI</name>
<dbReference type="InterPro" id="IPR050796">
    <property type="entry name" value="SCF_F-box_component"/>
</dbReference>
<dbReference type="PANTHER" id="PTHR31672">
    <property type="entry name" value="BNACNNG10540D PROTEIN"/>
    <property type="match status" value="1"/>
</dbReference>
<accession>A0AAW2BQ96</accession>
<evidence type="ECO:0000259" key="1">
    <source>
        <dbReference type="PROSITE" id="PS50181"/>
    </source>
</evidence>